<dbReference type="Pfam" id="PF13517">
    <property type="entry name" value="FG-GAP_3"/>
    <property type="match status" value="2"/>
</dbReference>
<gene>
    <name evidence="3" type="ORF">METZ01_LOCUS84164</name>
</gene>
<proteinExistence type="predicted"/>
<accession>A0A381UT91</accession>
<dbReference type="Pfam" id="PF07593">
    <property type="entry name" value="UnbV_ASPIC"/>
    <property type="match status" value="1"/>
</dbReference>
<sequence length="513" mass="55060">MRHLIVIAVSLVAMWSIPSCSGQAPEPTTSKTVDVHFRPVQPELFKDSGALTDAWADIDGDGDPDRFVGFNGAASRLYRNDRGNGYVDIAIEMGLNVTRSVRTAAWGDFDNDGDPDLLLGFAGEAPVTALYRNDRNTGFTNVAGLVGLELPEGTTRQASWADYDADGDLDLFLALRDQANRLFRNDASESFTDITLESGIGDVRRTVGAVWFDTDQDGDLDLVTANMDGDANGHWQNNGGKFTDTAAGQPMEAGGRMLGDPSQGSVRVCAADVNMDGWFDLSFANYGPNALLYASGPSAWADTGGAPNIAIDARYDTCAWGDFDNDGGLDLYVNGTVTGGTQYRDWLYHQEEHTTFVDVTPSELLQLNASHGATWVDFDLDGDLDLALTGAAEDAMHYLMENLLPRASGRQSLQVRVLDAEGHATRPGTEVRVYTAGTDQLLGTRLVDTGSSYDAQSDLPLHFGLRNGNPVDVAVTVVGAGRRHTGTVANISPGMFSGSILTLRIDESGRIID</sequence>
<dbReference type="InterPro" id="IPR027039">
    <property type="entry name" value="Crtac1"/>
</dbReference>
<dbReference type="InterPro" id="IPR013517">
    <property type="entry name" value="FG-GAP"/>
</dbReference>
<dbReference type="PANTHER" id="PTHR16026:SF0">
    <property type="entry name" value="CARTILAGE ACIDIC PROTEIN 1"/>
    <property type="match status" value="1"/>
</dbReference>
<dbReference type="EMBL" id="UINC01007082">
    <property type="protein sequence ID" value="SVA31310.1"/>
    <property type="molecule type" value="Genomic_DNA"/>
</dbReference>
<evidence type="ECO:0000259" key="2">
    <source>
        <dbReference type="Pfam" id="PF07593"/>
    </source>
</evidence>
<dbReference type="InterPro" id="IPR011519">
    <property type="entry name" value="UnbV_ASPIC"/>
</dbReference>
<dbReference type="SUPFAM" id="SSF69318">
    <property type="entry name" value="Integrin alpha N-terminal domain"/>
    <property type="match status" value="1"/>
</dbReference>
<dbReference type="AlphaFoldDB" id="A0A381UT91"/>
<dbReference type="PANTHER" id="PTHR16026">
    <property type="entry name" value="CARTILAGE ACIDIC PROTEIN 1"/>
    <property type="match status" value="1"/>
</dbReference>
<evidence type="ECO:0000256" key="1">
    <source>
        <dbReference type="ARBA" id="ARBA00022729"/>
    </source>
</evidence>
<evidence type="ECO:0000313" key="3">
    <source>
        <dbReference type="EMBL" id="SVA31310.1"/>
    </source>
</evidence>
<keyword evidence="1" id="KW-0732">Signal</keyword>
<reference evidence="3" key="1">
    <citation type="submission" date="2018-05" db="EMBL/GenBank/DDBJ databases">
        <authorList>
            <person name="Lanie J.A."/>
            <person name="Ng W.-L."/>
            <person name="Kazmierczak K.M."/>
            <person name="Andrzejewski T.M."/>
            <person name="Davidsen T.M."/>
            <person name="Wayne K.J."/>
            <person name="Tettelin H."/>
            <person name="Glass J.I."/>
            <person name="Rusch D."/>
            <person name="Podicherti R."/>
            <person name="Tsui H.-C.T."/>
            <person name="Winkler M.E."/>
        </authorList>
    </citation>
    <scope>NUCLEOTIDE SEQUENCE</scope>
</reference>
<feature type="domain" description="ASPIC/UnbV" evidence="2">
    <location>
        <begin position="428"/>
        <end position="476"/>
    </location>
</feature>
<dbReference type="Gene3D" id="2.130.10.130">
    <property type="entry name" value="Integrin alpha, N-terminal"/>
    <property type="match status" value="1"/>
</dbReference>
<dbReference type="InterPro" id="IPR028994">
    <property type="entry name" value="Integrin_alpha_N"/>
</dbReference>
<protein>
    <recommendedName>
        <fullName evidence="2">ASPIC/UnbV domain-containing protein</fullName>
    </recommendedName>
</protein>
<organism evidence="3">
    <name type="scientific">marine metagenome</name>
    <dbReference type="NCBI Taxonomy" id="408172"/>
    <lineage>
        <taxon>unclassified sequences</taxon>
        <taxon>metagenomes</taxon>
        <taxon>ecological metagenomes</taxon>
    </lineage>
</organism>
<name>A0A381UT91_9ZZZZ</name>